<feature type="region of interest" description="Disordered" evidence="19">
    <location>
        <begin position="438"/>
        <end position="532"/>
    </location>
</feature>
<feature type="domain" description="Neurotransmitter-gated ion-channel ligand-binding" evidence="20">
    <location>
        <begin position="58"/>
        <end position="264"/>
    </location>
</feature>
<dbReference type="InterPro" id="IPR006201">
    <property type="entry name" value="Neur_channel"/>
</dbReference>
<evidence type="ECO:0000256" key="3">
    <source>
        <dbReference type="ARBA" id="ARBA00022692"/>
    </source>
</evidence>
<comment type="caution">
    <text evidence="22">The sequence shown here is derived from an EMBL/GenBank/DDBJ whole genome shotgun (WGS) entry which is preliminary data.</text>
</comment>
<evidence type="ECO:0000256" key="17">
    <source>
        <dbReference type="ARBA" id="ARBA00034104"/>
    </source>
</evidence>
<dbReference type="PROSITE" id="PS00236">
    <property type="entry name" value="NEUROTR_ION_CHANNEL"/>
    <property type="match status" value="1"/>
</dbReference>
<dbReference type="InterPro" id="IPR006202">
    <property type="entry name" value="Neur_chan_lig-bd"/>
</dbReference>
<keyword evidence="2" id="KW-1003">Cell membrane</keyword>
<evidence type="ECO:0000256" key="11">
    <source>
        <dbReference type="ARBA" id="ARBA00023173"/>
    </source>
</evidence>
<dbReference type="InterPro" id="IPR036719">
    <property type="entry name" value="Neuro-gated_channel_TM_sf"/>
</dbReference>
<feature type="compositionally biased region" description="Basic and acidic residues" evidence="19">
    <location>
        <begin position="377"/>
        <end position="386"/>
    </location>
</feature>
<keyword evidence="7 18" id="KW-0406">Ion transport</keyword>
<evidence type="ECO:0000256" key="14">
    <source>
        <dbReference type="ARBA" id="ARBA00023257"/>
    </source>
</evidence>
<dbReference type="FunFam" id="1.20.58.390:FF:000087">
    <property type="entry name" value="GABA-gated ion channel"/>
    <property type="match status" value="1"/>
</dbReference>
<dbReference type="GO" id="GO:0005230">
    <property type="term" value="F:extracellular ligand-gated monoatomic ion channel activity"/>
    <property type="evidence" value="ECO:0007669"/>
    <property type="project" value="UniProtKB-ARBA"/>
</dbReference>
<organism evidence="22 23">
    <name type="scientific">Vespula squamosa</name>
    <name type="common">Southern yellow jacket</name>
    <name type="synonym">Wasp</name>
    <dbReference type="NCBI Taxonomy" id="30214"/>
    <lineage>
        <taxon>Eukaryota</taxon>
        <taxon>Metazoa</taxon>
        <taxon>Ecdysozoa</taxon>
        <taxon>Arthropoda</taxon>
        <taxon>Hexapoda</taxon>
        <taxon>Insecta</taxon>
        <taxon>Pterygota</taxon>
        <taxon>Neoptera</taxon>
        <taxon>Endopterygota</taxon>
        <taxon>Hymenoptera</taxon>
        <taxon>Apocrita</taxon>
        <taxon>Aculeata</taxon>
        <taxon>Vespoidea</taxon>
        <taxon>Vespidae</taxon>
        <taxon>Vespinae</taxon>
        <taxon>Vespula</taxon>
    </lineage>
</organism>
<dbReference type="InterPro" id="IPR006028">
    <property type="entry name" value="GABAA/Glycine_rcpt"/>
</dbReference>
<dbReference type="GO" id="GO:0045211">
    <property type="term" value="C:postsynaptic membrane"/>
    <property type="evidence" value="ECO:0007669"/>
    <property type="project" value="UniProtKB-SubCell"/>
</dbReference>
<dbReference type="FunFam" id="2.70.170.10:FF:000043">
    <property type="entry name" value="Gamma-aminobutyric acid receptor alpha-like"/>
    <property type="match status" value="1"/>
</dbReference>
<keyword evidence="15" id="KW-1071">Ligand-gated ion channel</keyword>
<dbReference type="CDD" id="cd19049">
    <property type="entry name" value="LGIC_TM_anion"/>
    <property type="match status" value="1"/>
</dbReference>
<reference evidence="22 23" key="1">
    <citation type="journal article" date="2024" name="Ann. Entomol. Soc. Am.">
        <title>Genomic analyses of the southern and eastern yellowjacket wasps (Hymenoptera: Vespidae) reveal evolutionary signatures of social life.</title>
        <authorList>
            <person name="Catto M.A."/>
            <person name="Caine P.B."/>
            <person name="Orr S.E."/>
            <person name="Hunt B.G."/>
            <person name="Goodisman M.A.D."/>
        </authorList>
    </citation>
    <scope>NUCLEOTIDE SEQUENCE [LARGE SCALE GENOMIC DNA]</scope>
    <source>
        <strain evidence="22">233</strain>
        <tissue evidence="22">Head and thorax</tissue>
    </source>
</reference>
<keyword evidence="23" id="KW-1185">Reference proteome</keyword>
<dbReference type="GO" id="GO:0005254">
    <property type="term" value="F:chloride channel activity"/>
    <property type="evidence" value="ECO:0007669"/>
    <property type="project" value="UniProtKB-KW"/>
</dbReference>
<evidence type="ECO:0000256" key="4">
    <source>
        <dbReference type="ARBA" id="ARBA00022729"/>
    </source>
</evidence>
<keyword evidence="12" id="KW-0325">Glycoprotein</keyword>
<keyword evidence="6" id="KW-0770">Synapse</keyword>
<dbReference type="NCBIfam" id="TIGR00860">
    <property type="entry name" value="LIC"/>
    <property type="match status" value="1"/>
</dbReference>
<gene>
    <name evidence="22" type="ORF">V1478_012261</name>
</gene>
<keyword evidence="5 18" id="KW-1133">Transmembrane helix</keyword>
<dbReference type="SUPFAM" id="SSF90112">
    <property type="entry name" value="Neurotransmitter-gated ion-channel transmembrane pore"/>
    <property type="match status" value="1"/>
</dbReference>
<dbReference type="SUPFAM" id="SSF63712">
    <property type="entry name" value="Nicotinic receptor ligand binding domain-like"/>
    <property type="match status" value="1"/>
</dbReference>
<dbReference type="GO" id="GO:0099095">
    <property type="term" value="F:ligand-gated monoatomic anion channel activity"/>
    <property type="evidence" value="ECO:0007669"/>
    <property type="project" value="UniProtKB-ARBA"/>
</dbReference>
<evidence type="ECO:0000259" key="20">
    <source>
        <dbReference type="Pfam" id="PF02931"/>
    </source>
</evidence>
<dbReference type="AlphaFoldDB" id="A0ABD2AFC8"/>
<feature type="transmembrane region" description="Helical" evidence="18">
    <location>
        <begin position="297"/>
        <end position="314"/>
    </location>
</feature>
<evidence type="ECO:0000256" key="2">
    <source>
        <dbReference type="ARBA" id="ARBA00022475"/>
    </source>
</evidence>
<dbReference type="Gene3D" id="1.20.58.390">
    <property type="entry name" value="Neurotransmitter-gated ion-channel transmembrane domain"/>
    <property type="match status" value="2"/>
</dbReference>
<dbReference type="CDD" id="cd19007">
    <property type="entry name" value="LGIC_ECD_GABAR_GRD-like"/>
    <property type="match status" value="1"/>
</dbReference>
<evidence type="ECO:0000256" key="7">
    <source>
        <dbReference type="ARBA" id="ARBA00023065"/>
    </source>
</evidence>
<feature type="compositionally biased region" description="Low complexity" evidence="19">
    <location>
        <begin position="460"/>
        <end position="501"/>
    </location>
</feature>
<evidence type="ECO:0000256" key="8">
    <source>
        <dbReference type="ARBA" id="ARBA00023136"/>
    </source>
</evidence>
<keyword evidence="1 18" id="KW-0813">Transport</keyword>
<feature type="compositionally biased region" description="Basic residues" evidence="19">
    <location>
        <begin position="519"/>
        <end position="529"/>
    </location>
</feature>
<dbReference type="InterPro" id="IPR001390">
    <property type="entry name" value="GABAAa_rcpt"/>
</dbReference>
<evidence type="ECO:0000256" key="5">
    <source>
        <dbReference type="ARBA" id="ARBA00022989"/>
    </source>
</evidence>
<name>A0ABD2AFC8_VESSQ</name>
<dbReference type="PRINTS" id="PR00253">
    <property type="entry name" value="GABAARECEPTR"/>
</dbReference>
<keyword evidence="3 18" id="KW-0812">Transmembrane</keyword>
<keyword evidence="16 18" id="KW-0407">Ion channel</keyword>
<evidence type="ECO:0000256" key="19">
    <source>
        <dbReference type="SAM" id="MobiDB-lite"/>
    </source>
</evidence>
<dbReference type="PRINTS" id="PR01079">
    <property type="entry name" value="GABAARALPHA"/>
</dbReference>
<evidence type="ECO:0000313" key="22">
    <source>
        <dbReference type="EMBL" id="KAL2718385.1"/>
    </source>
</evidence>
<sequence>MIRSRRCRGKVQSQDIMKQRVLLAFANLITSFASFLVTTGAKTSTRHRTQSNNHSNISELLDNLLRGYDNSVRPDFGGPPATVEVDIMVRSMGPISEVDMTYSMDCYFRQSWVDRRLAFQGGKETLALSISMLARIWKPDTYFYNGKQSYLHTITSPNKFVRLYQDGRVLYSSRLTIKAGCPMNLEDFPMDTQRCPLKFGSFGYTTRDVIYKWNSARQVAIAEDMKLSQFDLVANPTANHSTTPPLSHAEYSMLLVSFHLQRHMGNFLIQVYGPCILLVVLSWVSFWLNREATADRVSLGITTVLTMTFLGLEARTDLPKVPYPTALDFFVFLSFAFIFATIIQFAVVHYFTKYGSGECYFSSDLSDTESSSSENEEISRSPSKRETSRRKNSGNTIPGSSRNFTVNGDGFIEVIPLSAIPDRERTIGHWQLPCVSCSPSVSHPRRGNPHQTVPVPTPIPQSSIPQSQPQIQIQTQTQTQTQTQSQAQPQPKSQSQSQIQSELRKSPSLQRVDSPSKRIAPRKRRRRTPRYNSVSKIDRASRVVFPLFFLAINLFYWYAYLSRSERINYYNSNPNGA</sequence>
<keyword evidence="4" id="KW-0732">Signal</keyword>
<dbReference type="Pfam" id="PF02932">
    <property type="entry name" value="Neur_chan_memb"/>
    <property type="match status" value="1"/>
</dbReference>
<dbReference type="Pfam" id="PF02931">
    <property type="entry name" value="Neur_chan_LBD"/>
    <property type="match status" value="1"/>
</dbReference>
<evidence type="ECO:0000256" key="12">
    <source>
        <dbReference type="ARBA" id="ARBA00023180"/>
    </source>
</evidence>
<keyword evidence="13" id="KW-0868">Chloride</keyword>
<dbReference type="InterPro" id="IPR018000">
    <property type="entry name" value="Neurotransmitter_ion_chnl_CS"/>
</dbReference>
<dbReference type="EMBL" id="JAUDFV010000152">
    <property type="protein sequence ID" value="KAL2718385.1"/>
    <property type="molecule type" value="Genomic_DNA"/>
</dbReference>
<dbReference type="InterPro" id="IPR006029">
    <property type="entry name" value="Neurotrans-gated_channel_TM"/>
</dbReference>
<dbReference type="Proteomes" id="UP001607302">
    <property type="component" value="Unassembled WGS sequence"/>
</dbReference>
<feature type="transmembrane region" description="Helical" evidence="18">
    <location>
        <begin position="329"/>
        <end position="351"/>
    </location>
</feature>
<protein>
    <submittedName>
        <fullName evidence="22">Gamma-aminobutyric acid receptor alpha-like isoform X1</fullName>
    </submittedName>
</protein>
<comment type="subcellular location">
    <subcellularLocation>
        <location evidence="17">Postsynaptic cell membrane</location>
        <topology evidence="17">Multi-pass membrane protein</topology>
    </subcellularLocation>
</comment>
<feature type="transmembrane region" description="Helical" evidence="18">
    <location>
        <begin position="267"/>
        <end position="288"/>
    </location>
</feature>
<evidence type="ECO:0000256" key="10">
    <source>
        <dbReference type="ARBA" id="ARBA00023170"/>
    </source>
</evidence>
<comment type="similarity">
    <text evidence="18">Belongs to the ligand-gated ion channel (TC 1.A.9) family.</text>
</comment>
<keyword evidence="8 18" id="KW-0472">Membrane</keyword>
<feature type="transmembrane region" description="Helical" evidence="18">
    <location>
        <begin position="543"/>
        <end position="561"/>
    </location>
</feature>
<evidence type="ECO:0000313" key="23">
    <source>
        <dbReference type="Proteomes" id="UP001607302"/>
    </source>
</evidence>
<evidence type="ECO:0000256" key="16">
    <source>
        <dbReference type="ARBA" id="ARBA00023303"/>
    </source>
</evidence>
<dbReference type="GO" id="GO:0034707">
    <property type="term" value="C:chloride channel complex"/>
    <property type="evidence" value="ECO:0007669"/>
    <property type="project" value="UniProtKB-KW"/>
</dbReference>
<evidence type="ECO:0000256" key="9">
    <source>
        <dbReference type="ARBA" id="ARBA00023157"/>
    </source>
</evidence>
<dbReference type="InterPro" id="IPR038050">
    <property type="entry name" value="Neuro_actylchol_rec"/>
</dbReference>
<evidence type="ECO:0000256" key="1">
    <source>
        <dbReference type="ARBA" id="ARBA00022448"/>
    </source>
</evidence>
<keyword evidence="9" id="KW-1015">Disulfide bond</keyword>
<evidence type="ECO:0000256" key="6">
    <source>
        <dbReference type="ARBA" id="ARBA00023018"/>
    </source>
</evidence>
<dbReference type="PRINTS" id="PR00252">
    <property type="entry name" value="NRIONCHANNEL"/>
</dbReference>
<feature type="domain" description="Neurotransmitter-gated ion-channel transmembrane" evidence="21">
    <location>
        <begin position="272"/>
        <end position="557"/>
    </location>
</feature>
<keyword evidence="14" id="KW-0628">Postsynaptic cell membrane</keyword>
<proteinExistence type="inferred from homology"/>
<evidence type="ECO:0000256" key="13">
    <source>
        <dbReference type="ARBA" id="ARBA00023214"/>
    </source>
</evidence>
<feature type="transmembrane region" description="Helical" evidence="18">
    <location>
        <begin position="21"/>
        <end position="41"/>
    </location>
</feature>
<dbReference type="PANTHER" id="PTHR18945">
    <property type="entry name" value="NEUROTRANSMITTER GATED ION CHANNEL"/>
    <property type="match status" value="1"/>
</dbReference>
<keyword evidence="11" id="KW-0869">Chloride channel</keyword>
<feature type="compositionally biased region" description="Polar residues" evidence="19">
    <location>
        <begin position="393"/>
        <end position="403"/>
    </location>
</feature>
<dbReference type="Gene3D" id="2.70.170.10">
    <property type="entry name" value="Neurotransmitter-gated ion-channel ligand-binding domain"/>
    <property type="match status" value="1"/>
</dbReference>
<evidence type="ECO:0000256" key="18">
    <source>
        <dbReference type="RuleBase" id="RU000687"/>
    </source>
</evidence>
<dbReference type="InterPro" id="IPR036734">
    <property type="entry name" value="Neur_chan_lig-bd_sf"/>
</dbReference>
<feature type="region of interest" description="Disordered" evidence="19">
    <location>
        <begin position="366"/>
        <end position="403"/>
    </location>
</feature>
<keyword evidence="10" id="KW-0675">Receptor</keyword>
<evidence type="ECO:0000259" key="21">
    <source>
        <dbReference type="Pfam" id="PF02932"/>
    </source>
</evidence>
<evidence type="ECO:0000256" key="15">
    <source>
        <dbReference type="ARBA" id="ARBA00023286"/>
    </source>
</evidence>
<accession>A0ABD2AFC8</accession>